<protein>
    <submittedName>
        <fullName evidence="2">Uncharacterized protein</fullName>
    </submittedName>
</protein>
<comment type="caution">
    <text evidence="2">The sequence shown here is derived from an EMBL/GenBank/DDBJ whole genome shotgun (WGS) entry which is preliminary data.</text>
</comment>
<dbReference type="EMBL" id="CAAALY010268073">
    <property type="protein sequence ID" value="VEL41147.1"/>
    <property type="molecule type" value="Genomic_DNA"/>
</dbReference>
<sequence>MSFLHSDLSASAVDAVTDETRSVSSSSLPSSREKLRRSVEFDYSAGSLPSSGSTLSAGCGLKHAFRLPDFVWSYLHRLLLDELLRAVEYDFWLVLSSS</sequence>
<dbReference type="Proteomes" id="UP000784294">
    <property type="component" value="Unassembled WGS sequence"/>
</dbReference>
<reference evidence="2" key="1">
    <citation type="submission" date="2018-11" db="EMBL/GenBank/DDBJ databases">
        <authorList>
            <consortium name="Pathogen Informatics"/>
        </authorList>
    </citation>
    <scope>NUCLEOTIDE SEQUENCE</scope>
</reference>
<accession>A0A3S5AYY9</accession>
<name>A0A3S5AYY9_9PLAT</name>
<evidence type="ECO:0000313" key="3">
    <source>
        <dbReference type="Proteomes" id="UP000784294"/>
    </source>
</evidence>
<gene>
    <name evidence="2" type="ORF">PXEA_LOCUS34587</name>
</gene>
<evidence type="ECO:0000313" key="2">
    <source>
        <dbReference type="EMBL" id="VEL41147.1"/>
    </source>
</evidence>
<proteinExistence type="predicted"/>
<dbReference type="AlphaFoldDB" id="A0A3S5AYY9"/>
<organism evidence="2 3">
    <name type="scientific">Protopolystoma xenopodis</name>
    <dbReference type="NCBI Taxonomy" id="117903"/>
    <lineage>
        <taxon>Eukaryota</taxon>
        <taxon>Metazoa</taxon>
        <taxon>Spiralia</taxon>
        <taxon>Lophotrochozoa</taxon>
        <taxon>Platyhelminthes</taxon>
        <taxon>Monogenea</taxon>
        <taxon>Polyopisthocotylea</taxon>
        <taxon>Polystomatidea</taxon>
        <taxon>Polystomatidae</taxon>
        <taxon>Protopolystoma</taxon>
    </lineage>
</organism>
<feature type="region of interest" description="Disordered" evidence="1">
    <location>
        <begin position="16"/>
        <end position="35"/>
    </location>
</feature>
<evidence type="ECO:0000256" key="1">
    <source>
        <dbReference type="SAM" id="MobiDB-lite"/>
    </source>
</evidence>
<keyword evidence="3" id="KW-1185">Reference proteome</keyword>